<evidence type="ECO:0000313" key="2">
    <source>
        <dbReference type="EMBL" id="AKG92513.1"/>
    </source>
</evidence>
<dbReference type="GeneID" id="24802716"/>
<dbReference type="EMBL" id="CP011267">
    <property type="protein sequence ID" value="AKG92513.1"/>
    <property type="molecule type" value="Genomic_DNA"/>
</dbReference>
<name>A0A0F7IJU7_9EURY</name>
<evidence type="ECO:0000313" key="3">
    <source>
        <dbReference type="Proteomes" id="UP000034723"/>
    </source>
</evidence>
<dbReference type="AlphaFoldDB" id="A0A0F7IJU7"/>
<organism evidence="2 3">
    <name type="scientific">Geoglobus ahangari</name>
    <dbReference type="NCBI Taxonomy" id="113653"/>
    <lineage>
        <taxon>Archaea</taxon>
        <taxon>Methanobacteriati</taxon>
        <taxon>Methanobacteriota</taxon>
        <taxon>Archaeoglobi</taxon>
        <taxon>Archaeoglobales</taxon>
        <taxon>Archaeoglobaceae</taxon>
        <taxon>Geoglobus</taxon>
    </lineage>
</organism>
<dbReference type="HOGENOM" id="CLU_2433681_0_0_2"/>
<gene>
    <name evidence="2" type="ORF">GAH_00128</name>
</gene>
<keyword evidence="1" id="KW-0812">Transmembrane</keyword>
<dbReference type="STRING" id="113653.GAH_00128"/>
<reference evidence="2 3" key="1">
    <citation type="submission" date="2015-04" db="EMBL/GenBank/DDBJ databases">
        <title>The complete genome sequence of the hyperthermophilic, obligate iron-reducing archaeon Geoglobus ahangari strain 234T.</title>
        <authorList>
            <person name="Manzella M.P."/>
            <person name="Holmes D.E."/>
            <person name="Rocheleau J.M."/>
            <person name="Chung A."/>
            <person name="Reguera G."/>
            <person name="Kashefi K."/>
        </authorList>
    </citation>
    <scope>NUCLEOTIDE SEQUENCE [LARGE SCALE GENOMIC DNA]</scope>
    <source>
        <strain evidence="2 3">234</strain>
    </source>
</reference>
<dbReference type="InParanoid" id="A0A0F7IJU7"/>
<protein>
    <submittedName>
        <fullName evidence="2">Uncharacterized protein</fullName>
    </submittedName>
</protein>
<dbReference type="KEGG" id="gah:GAH_00128"/>
<dbReference type="RefSeq" id="WP_048094223.1">
    <property type="nucleotide sequence ID" value="NZ_CP011267.1"/>
</dbReference>
<evidence type="ECO:0000256" key="1">
    <source>
        <dbReference type="SAM" id="Phobius"/>
    </source>
</evidence>
<accession>A0A0F7IJU7</accession>
<keyword evidence="1" id="KW-1133">Transmembrane helix</keyword>
<dbReference type="Proteomes" id="UP000034723">
    <property type="component" value="Chromosome"/>
</dbReference>
<proteinExistence type="predicted"/>
<sequence length="90" mass="10795">MRVRASMDDFRRWLEERGYRERMGNAGFEAFLNSGFPALFFSNSQLLFAFIYSNLGLQSERVNERVRFELAKRISAIFMERDYMEIEFSE</sequence>
<keyword evidence="3" id="KW-1185">Reference proteome</keyword>
<feature type="transmembrane region" description="Helical" evidence="1">
    <location>
        <begin position="38"/>
        <end position="57"/>
    </location>
</feature>
<keyword evidence="1" id="KW-0472">Membrane</keyword>
<dbReference type="OrthoDB" id="50082at2157"/>